<evidence type="ECO:0000313" key="5">
    <source>
        <dbReference type="Proteomes" id="UP000000753"/>
    </source>
</evidence>
<keyword evidence="2" id="KW-0472">Membrane</keyword>
<dbReference type="CDD" id="cd06533">
    <property type="entry name" value="Glyco_transf_WecG_TagA"/>
    <property type="match status" value="1"/>
</dbReference>
<proteinExistence type="inferred from homology"/>
<keyword evidence="5" id="KW-1185">Reference proteome</keyword>
<accession>B8CL60</accession>
<dbReference type="PANTHER" id="PTHR30576:SF10">
    <property type="entry name" value="SLL5057 PROTEIN"/>
    <property type="match status" value="1"/>
</dbReference>
<protein>
    <submittedName>
        <fullName evidence="4">Bacterial sugar transferase/glycosyl transferase, WecB/TagA/CpsF family protein</fullName>
    </submittedName>
</protein>
<name>B8CL60_SHEPW</name>
<dbReference type="PANTHER" id="PTHR30576">
    <property type="entry name" value="COLANIC BIOSYNTHESIS UDP-GLUCOSE LIPID CARRIER TRANSFERASE"/>
    <property type="match status" value="1"/>
</dbReference>
<dbReference type="AlphaFoldDB" id="B8CL60"/>
<evidence type="ECO:0000259" key="3">
    <source>
        <dbReference type="Pfam" id="PF02397"/>
    </source>
</evidence>
<evidence type="ECO:0000313" key="4">
    <source>
        <dbReference type="EMBL" id="ACJ28386.1"/>
    </source>
</evidence>
<dbReference type="STRING" id="225849.swp_1606"/>
<reference evidence="4 5" key="1">
    <citation type="journal article" date="2008" name="PLoS ONE">
        <title>Environmental adaptation: genomic analysis of the piezotolerant and psychrotolerant deep-sea iron reducing bacterium Shewanella piezotolerans WP3.</title>
        <authorList>
            <person name="Wang F."/>
            <person name="Wang J."/>
            <person name="Jian H."/>
            <person name="Zhang B."/>
            <person name="Li S."/>
            <person name="Wang F."/>
            <person name="Zeng X."/>
            <person name="Gao L."/>
            <person name="Bartlett D.H."/>
            <person name="Yu J."/>
            <person name="Hu S."/>
            <person name="Xiao X."/>
        </authorList>
    </citation>
    <scope>NUCLEOTIDE SEQUENCE [LARGE SCALE GENOMIC DNA]</scope>
    <source>
        <strain evidence="5">WP3 / JCM 13877</strain>
    </source>
</reference>
<sequence length="676" mass="76369">MIKPQTRPTSTAVLAIRIVDLFAASVMIVITSPLLVYGLLKSAVANINAFELVFIYGANNKTVGLYQFTYSGKFKSLPVLINLLRGDVSLLGKKMEFAFEATDTTSKLFSRSEKEQIVQDLATASLKPGLSSIEQINSATGLSFESSQRSLLKAHSSLFNYLSALIRGIFVTTLTRNFMPQIKHNNGPISVFGISLDNWTLSDLLNDIKQACQANSSVKLQQYSFVNADCLNISCHNEAYRRSLKQSKRIFADGIGVRLACLSKGHPLRDNLNGTDMFPRLCELAAEQQLSIFLLGGEEGVAAATAENMLQHYSNLKIAGVHNGYFDMSGNSEENNQIVAQINQSNADILLVAMGAPLQERWLEDNKPQLNCSVGIGVGGLFDFYSNRIKRAPLWLRQMGMEWSYRLLQEPSRMWQRYIIGNPTFIFRVWRENRQLNKVQAAQPKTVKAKTNIKYTPKFNVKQANTRRAMHNMRRRLNRFTKRLLDITISAALLVLLMPFFIILSLLIRIESKGAVLFCQTRAGRNNQPFTMWKFRSMYQDAEQRLTAVQNDNEMQGGVLFKIKHDPRVTLIGKCIRKTSIDELPQLWNVLKGDMSLVGPRPALVSEVQQYSQHDRNRLMIKPGITCIWQVTGRSNIPFKQQVELDIDYIYQQSVTADLWLLIKTIPAVLFARGAY</sequence>
<dbReference type="GO" id="GO:0016780">
    <property type="term" value="F:phosphotransferase activity, for other substituted phosphate groups"/>
    <property type="evidence" value="ECO:0007669"/>
    <property type="project" value="TreeGrafter"/>
</dbReference>
<feature type="transmembrane region" description="Helical" evidence="2">
    <location>
        <begin position="484"/>
        <end position="508"/>
    </location>
</feature>
<keyword evidence="2" id="KW-1133">Transmembrane helix</keyword>
<keyword evidence="2" id="KW-0812">Transmembrane</keyword>
<gene>
    <name evidence="4" type="ordered locus">swp_1606</name>
</gene>
<evidence type="ECO:0000256" key="1">
    <source>
        <dbReference type="ARBA" id="ARBA00006464"/>
    </source>
</evidence>
<feature type="transmembrane region" description="Helical" evidence="2">
    <location>
        <begin position="21"/>
        <end position="40"/>
    </location>
</feature>
<dbReference type="Pfam" id="PF02397">
    <property type="entry name" value="Bac_transf"/>
    <property type="match status" value="1"/>
</dbReference>
<dbReference type="EMBL" id="CP000472">
    <property type="protein sequence ID" value="ACJ28386.1"/>
    <property type="molecule type" value="Genomic_DNA"/>
</dbReference>
<comment type="similarity">
    <text evidence="1">Belongs to the bacterial sugar transferase family.</text>
</comment>
<dbReference type="CAZy" id="GT26">
    <property type="family name" value="Glycosyltransferase Family 26"/>
</dbReference>
<dbReference type="HOGENOM" id="CLU_023240_0_0_6"/>
<keyword evidence="4" id="KW-0808">Transferase</keyword>
<dbReference type="InterPro" id="IPR003362">
    <property type="entry name" value="Bact_transf"/>
</dbReference>
<evidence type="ECO:0000256" key="2">
    <source>
        <dbReference type="SAM" id="Phobius"/>
    </source>
</evidence>
<dbReference type="Proteomes" id="UP000000753">
    <property type="component" value="Chromosome"/>
</dbReference>
<dbReference type="InterPro" id="IPR004629">
    <property type="entry name" value="WecG_TagA_CpsF"/>
</dbReference>
<dbReference type="eggNOG" id="COG2148">
    <property type="taxonomic scope" value="Bacteria"/>
</dbReference>
<dbReference type="Pfam" id="PF03808">
    <property type="entry name" value="Glyco_tran_WecG"/>
    <property type="match status" value="1"/>
</dbReference>
<organism evidence="4 5">
    <name type="scientific">Shewanella piezotolerans (strain WP3 / JCM 13877)</name>
    <dbReference type="NCBI Taxonomy" id="225849"/>
    <lineage>
        <taxon>Bacteria</taxon>
        <taxon>Pseudomonadati</taxon>
        <taxon>Pseudomonadota</taxon>
        <taxon>Gammaproteobacteria</taxon>
        <taxon>Alteromonadales</taxon>
        <taxon>Shewanellaceae</taxon>
        <taxon>Shewanella</taxon>
    </lineage>
</organism>
<dbReference type="KEGG" id="swp:swp_1606"/>
<dbReference type="eggNOG" id="COG1922">
    <property type="taxonomic scope" value="Bacteria"/>
</dbReference>
<dbReference type="NCBIfam" id="TIGR00696">
    <property type="entry name" value="wecG_tagA_cpsF"/>
    <property type="match status" value="1"/>
</dbReference>
<dbReference type="OrthoDB" id="9808602at2"/>
<dbReference type="RefSeq" id="WP_020911764.1">
    <property type="nucleotide sequence ID" value="NC_011566.1"/>
</dbReference>
<feature type="domain" description="Bacterial sugar transferase" evidence="3">
    <location>
        <begin position="482"/>
        <end position="670"/>
    </location>
</feature>